<dbReference type="GO" id="GO:0005524">
    <property type="term" value="F:ATP binding"/>
    <property type="evidence" value="ECO:0007669"/>
    <property type="project" value="InterPro"/>
</dbReference>
<gene>
    <name evidence="2" type="ORF">B0J13DRAFT_650832</name>
</gene>
<evidence type="ECO:0000313" key="3">
    <source>
        <dbReference type="Proteomes" id="UP000717696"/>
    </source>
</evidence>
<protein>
    <submittedName>
        <fullName evidence="2">Kinase-like domain-containing protein</fullName>
    </submittedName>
</protein>
<keyword evidence="2" id="KW-0418">Kinase</keyword>
<dbReference type="InterPro" id="IPR011009">
    <property type="entry name" value="Kinase-like_dom_sf"/>
</dbReference>
<dbReference type="Gene3D" id="1.10.510.10">
    <property type="entry name" value="Transferase(Phosphotransferase) domain 1"/>
    <property type="match status" value="1"/>
</dbReference>
<proteinExistence type="predicted"/>
<reference evidence="2" key="1">
    <citation type="journal article" date="2021" name="Nat. Commun.">
        <title>Genetic determinants of endophytism in the Arabidopsis root mycobiome.</title>
        <authorList>
            <person name="Mesny F."/>
            <person name="Miyauchi S."/>
            <person name="Thiergart T."/>
            <person name="Pickel B."/>
            <person name="Atanasova L."/>
            <person name="Karlsson M."/>
            <person name="Huettel B."/>
            <person name="Barry K.W."/>
            <person name="Haridas S."/>
            <person name="Chen C."/>
            <person name="Bauer D."/>
            <person name="Andreopoulos W."/>
            <person name="Pangilinan J."/>
            <person name="LaButti K."/>
            <person name="Riley R."/>
            <person name="Lipzen A."/>
            <person name="Clum A."/>
            <person name="Drula E."/>
            <person name="Henrissat B."/>
            <person name="Kohler A."/>
            <person name="Grigoriev I.V."/>
            <person name="Martin F.M."/>
            <person name="Hacquard S."/>
        </authorList>
    </citation>
    <scope>NUCLEOTIDE SEQUENCE</scope>
    <source>
        <strain evidence="2">MPI-CAGE-AT-0021</strain>
    </source>
</reference>
<dbReference type="PANTHER" id="PTHR44329">
    <property type="entry name" value="SERINE/THREONINE-PROTEIN KINASE TNNI3K-RELATED"/>
    <property type="match status" value="1"/>
</dbReference>
<name>A0A9P9FC56_9HYPO</name>
<dbReference type="PROSITE" id="PS50011">
    <property type="entry name" value="PROTEIN_KINASE_DOM"/>
    <property type="match status" value="1"/>
</dbReference>
<dbReference type="InterPro" id="IPR000719">
    <property type="entry name" value="Prot_kinase_dom"/>
</dbReference>
<feature type="domain" description="Protein kinase" evidence="1">
    <location>
        <begin position="56"/>
        <end position="308"/>
    </location>
</feature>
<keyword evidence="3" id="KW-1185">Reference proteome</keyword>
<dbReference type="Pfam" id="PF00069">
    <property type="entry name" value="Pkinase"/>
    <property type="match status" value="1"/>
</dbReference>
<comment type="caution">
    <text evidence="2">The sequence shown here is derived from an EMBL/GenBank/DDBJ whole genome shotgun (WGS) entry which is preliminary data.</text>
</comment>
<evidence type="ECO:0000259" key="1">
    <source>
        <dbReference type="PROSITE" id="PS50011"/>
    </source>
</evidence>
<keyword evidence="2" id="KW-0808">Transferase</keyword>
<dbReference type="SUPFAM" id="SSF56112">
    <property type="entry name" value="Protein kinase-like (PK-like)"/>
    <property type="match status" value="1"/>
</dbReference>
<organism evidence="2 3">
    <name type="scientific">Dactylonectria estremocensis</name>
    <dbReference type="NCBI Taxonomy" id="1079267"/>
    <lineage>
        <taxon>Eukaryota</taxon>
        <taxon>Fungi</taxon>
        <taxon>Dikarya</taxon>
        <taxon>Ascomycota</taxon>
        <taxon>Pezizomycotina</taxon>
        <taxon>Sordariomycetes</taxon>
        <taxon>Hypocreomycetidae</taxon>
        <taxon>Hypocreales</taxon>
        <taxon>Nectriaceae</taxon>
        <taxon>Dactylonectria</taxon>
    </lineage>
</organism>
<sequence>MPETRIEEDAQKPPMPRSPVAYWSIPGSWHRREHPGWPEWTYQMPENMPPSTVCHVTKGKPVGFSATAHVEQLPSGHVVKYPRSNPYSPTEEEYYRDDIIIEAEIYQRLGDCPYIPKLIDWDPEPCCLTIEYLENGDLAKFMKKTTYIPVEVRQRWALQAASAVKELHAADVIHCDMMPRNFMLNAALDLHIADFAGSSVAGSTPTVAAGPRFSPPVQNSEHRAERRQDIFALGSLMYFIMVGHEPFAEVPGEDVVILFKEGVFPNLFDMDCGFIIQGCWDGTLDKAEQVIGSLTALYGTLPEAREVG</sequence>
<evidence type="ECO:0000313" key="2">
    <source>
        <dbReference type="EMBL" id="KAH7158024.1"/>
    </source>
</evidence>
<dbReference type="OrthoDB" id="1668230at2759"/>
<dbReference type="Proteomes" id="UP000717696">
    <property type="component" value="Unassembled WGS sequence"/>
</dbReference>
<dbReference type="EMBL" id="JAGMUU010000003">
    <property type="protein sequence ID" value="KAH7158024.1"/>
    <property type="molecule type" value="Genomic_DNA"/>
</dbReference>
<dbReference type="AlphaFoldDB" id="A0A9P9FC56"/>
<accession>A0A9P9FC56</accession>
<dbReference type="InterPro" id="IPR051681">
    <property type="entry name" value="Ser/Thr_Kinases-Pseudokinases"/>
</dbReference>
<dbReference type="GO" id="GO:0004674">
    <property type="term" value="F:protein serine/threonine kinase activity"/>
    <property type="evidence" value="ECO:0007669"/>
    <property type="project" value="TreeGrafter"/>
</dbReference>